<sequence length="97" mass="10171">PGGPRGGCLLDLAGIGGWRREGRAALGGGRRRAARRLVRSANASGGRHGLDDGSRFDVDPPPILPYFSKVSSRPHAAGHSVPKTTASEVALILECRF</sequence>
<evidence type="ECO:0000313" key="2">
    <source>
        <dbReference type="Proteomes" id="UP000266841"/>
    </source>
</evidence>
<evidence type="ECO:0000313" key="1">
    <source>
        <dbReference type="EMBL" id="EJK57408.1"/>
    </source>
</evidence>
<accession>K0RU77</accession>
<gene>
    <name evidence="1" type="ORF">THAOC_22549</name>
</gene>
<keyword evidence="2" id="KW-1185">Reference proteome</keyword>
<reference evidence="1 2" key="1">
    <citation type="journal article" date="2012" name="Genome Biol.">
        <title>Genome and low-iron response of an oceanic diatom adapted to chronic iron limitation.</title>
        <authorList>
            <person name="Lommer M."/>
            <person name="Specht M."/>
            <person name="Roy A.S."/>
            <person name="Kraemer L."/>
            <person name="Andreson R."/>
            <person name="Gutowska M.A."/>
            <person name="Wolf J."/>
            <person name="Bergner S.V."/>
            <person name="Schilhabel M.B."/>
            <person name="Klostermeier U.C."/>
            <person name="Beiko R.G."/>
            <person name="Rosenstiel P."/>
            <person name="Hippler M."/>
            <person name="Laroche J."/>
        </authorList>
    </citation>
    <scope>NUCLEOTIDE SEQUENCE [LARGE SCALE GENOMIC DNA]</scope>
    <source>
        <strain evidence="1 2">CCMP1005</strain>
    </source>
</reference>
<dbReference type="AlphaFoldDB" id="K0RU77"/>
<dbReference type="Proteomes" id="UP000266841">
    <property type="component" value="Unassembled WGS sequence"/>
</dbReference>
<protein>
    <submittedName>
        <fullName evidence="1">Uncharacterized protein</fullName>
    </submittedName>
</protein>
<comment type="caution">
    <text evidence="1">The sequence shown here is derived from an EMBL/GenBank/DDBJ whole genome shotgun (WGS) entry which is preliminary data.</text>
</comment>
<organism evidence="1 2">
    <name type="scientific">Thalassiosira oceanica</name>
    <name type="common">Marine diatom</name>
    <dbReference type="NCBI Taxonomy" id="159749"/>
    <lineage>
        <taxon>Eukaryota</taxon>
        <taxon>Sar</taxon>
        <taxon>Stramenopiles</taxon>
        <taxon>Ochrophyta</taxon>
        <taxon>Bacillariophyta</taxon>
        <taxon>Coscinodiscophyceae</taxon>
        <taxon>Thalassiosirophycidae</taxon>
        <taxon>Thalassiosirales</taxon>
        <taxon>Thalassiosiraceae</taxon>
        <taxon>Thalassiosira</taxon>
    </lineage>
</organism>
<name>K0RU77_THAOC</name>
<feature type="non-terminal residue" evidence="1">
    <location>
        <position position="1"/>
    </location>
</feature>
<dbReference type="EMBL" id="AGNL01028326">
    <property type="protein sequence ID" value="EJK57408.1"/>
    <property type="molecule type" value="Genomic_DNA"/>
</dbReference>
<proteinExistence type="predicted"/>